<feature type="region of interest" description="Disordered" evidence="6">
    <location>
        <begin position="1376"/>
        <end position="1398"/>
    </location>
</feature>
<dbReference type="Proteomes" id="UP000324632">
    <property type="component" value="Chromosome 9"/>
</dbReference>
<dbReference type="InterPro" id="IPR036028">
    <property type="entry name" value="SH3-like_dom_sf"/>
</dbReference>
<feature type="compositionally biased region" description="Polar residues" evidence="6">
    <location>
        <begin position="614"/>
        <end position="634"/>
    </location>
</feature>
<keyword evidence="10" id="KW-1185">Reference proteome</keyword>
<gene>
    <name evidence="9" type="ORF">E1301_Tti008954</name>
</gene>
<dbReference type="PROSITE" id="PS50826">
    <property type="entry name" value="RUN"/>
    <property type="match status" value="1"/>
</dbReference>
<comment type="caution">
    <text evidence="9">The sequence shown here is derived from an EMBL/GenBank/DDBJ whole genome shotgun (WGS) entry which is preliminary data.</text>
</comment>
<feature type="compositionally biased region" description="Basic and acidic residues" evidence="6">
    <location>
        <begin position="1376"/>
        <end position="1394"/>
    </location>
</feature>
<feature type="region of interest" description="Disordered" evidence="6">
    <location>
        <begin position="610"/>
        <end position="702"/>
    </location>
</feature>
<keyword evidence="4" id="KW-0597">Phosphoprotein</keyword>
<keyword evidence="3" id="KW-0963">Cytoplasm</keyword>
<feature type="region of interest" description="Disordered" evidence="6">
    <location>
        <begin position="77"/>
        <end position="136"/>
    </location>
</feature>
<feature type="compositionally biased region" description="Low complexity" evidence="6">
    <location>
        <begin position="468"/>
        <end position="483"/>
    </location>
</feature>
<dbReference type="InterPro" id="IPR001452">
    <property type="entry name" value="SH3_domain"/>
</dbReference>
<dbReference type="FunFam" id="1.20.58.900:FF:000006">
    <property type="entry name" value="RUN and SH3 domain containing 1"/>
    <property type="match status" value="1"/>
</dbReference>
<feature type="compositionally biased region" description="Low complexity" evidence="6">
    <location>
        <begin position="104"/>
        <end position="123"/>
    </location>
</feature>
<feature type="region of interest" description="Disordered" evidence="6">
    <location>
        <begin position="382"/>
        <end position="409"/>
    </location>
</feature>
<dbReference type="PROSITE" id="PS50002">
    <property type="entry name" value="SH3"/>
    <property type="match status" value="1"/>
</dbReference>
<dbReference type="GO" id="GO:0031410">
    <property type="term" value="C:cytoplasmic vesicle"/>
    <property type="evidence" value="ECO:0007669"/>
    <property type="project" value="TreeGrafter"/>
</dbReference>
<dbReference type="InterPro" id="IPR004012">
    <property type="entry name" value="Run_dom"/>
</dbReference>
<feature type="compositionally biased region" description="Basic and acidic residues" evidence="6">
    <location>
        <begin position="1455"/>
        <end position="1465"/>
    </location>
</feature>
<feature type="compositionally biased region" description="Polar residues" evidence="6">
    <location>
        <begin position="1473"/>
        <end position="1487"/>
    </location>
</feature>
<feature type="region of interest" description="Disordered" evidence="6">
    <location>
        <begin position="1279"/>
        <end position="1346"/>
    </location>
</feature>
<evidence type="ECO:0000256" key="2">
    <source>
        <dbReference type="ARBA" id="ARBA00022443"/>
    </source>
</evidence>
<feature type="domain" description="RUN" evidence="8">
    <location>
        <begin position="1058"/>
        <end position="1202"/>
    </location>
</feature>
<dbReference type="Pfam" id="PF14604">
    <property type="entry name" value="SH3_9"/>
    <property type="match status" value="1"/>
</dbReference>
<dbReference type="SMART" id="SM00593">
    <property type="entry name" value="RUN"/>
    <property type="match status" value="1"/>
</dbReference>
<keyword evidence="2 5" id="KW-0728">SH3 domain</keyword>
<evidence type="ECO:0000256" key="3">
    <source>
        <dbReference type="ARBA" id="ARBA00022490"/>
    </source>
</evidence>
<dbReference type="Gene3D" id="2.30.30.40">
    <property type="entry name" value="SH3 Domains"/>
    <property type="match status" value="1"/>
</dbReference>
<name>A0A5A9P6K2_9TELE</name>
<evidence type="ECO:0000259" key="8">
    <source>
        <dbReference type="PROSITE" id="PS50826"/>
    </source>
</evidence>
<feature type="region of interest" description="Disordered" evidence="6">
    <location>
        <begin position="1543"/>
        <end position="1575"/>
    </location>
</feature>
<reference evidence="9 10" key="1">
    <citation type="journal article" date="2019" name="Mol. Ecol. Resour.">
        <title>Chromosome-level genome assembly of Triplophysa tibetana, a fish adapted to the harsh high-altitude environment of the Tibetan Plateau.</title>
        <authorList>
            <person name="Yang X."/>
            <person name="Liu H."/>
            <person name="Ma Z."/>
            <person name="Zou Y."/>
            <person name="Zou M."/>
            <person name="Mao Y."/>
            <person name="Li X."/>
            <person name="Wang H."/>
            <person name="Chen T."/>
            <person name="Wang W."/>
            <person name="Yang R."/>
        </authorList>
    </citation>
    <scope>NUCLEOTIDE SEQUENCE [LARGE SCALE GENOMIC DNA]</scope>
    <source>
        <strain evidence="9">TTIB1903HZAU</strain>
        <tissue evidence="9">Muscle</tissue>
    </source>
</reference>
<feature type="compositionally biased region" description="Basic and acidic residues" evidence="6">
    <location>
        <begin position="93"/>
        <end position="102"/>
    </location>
</feature>
<evidence type="ECO:0000256" key="1">
    <source>
        <dbReference type="ARBA" id="ARBA00004496"/>
    </source>
</evidence>
<dbReference type="Gene3D" id="1.20.58.900">
    <property type="match status" value="1"/>
</dbReference>
<proteinExistence type="predicted"/>
<evidence type="ECO:0000256" key="5">
    <source>
        <dbReference type="PROSITE-ProRule" id="PRU00192"/>
    </source>
</evidence>
<feature type="compositionally biased region" description="Basic and acidic residues" evidence="6">
    <location>
        <begin position="1282"/>
        <end position="1304"/>
    </location>
</feature>
<feature type="region of interest" description="Disordered" evidence="6">
    <location>
        <begin position="244"/>
        <end position="284"/>
    </location>
</feature>
<dbReference type="SMART" id="SM00326">
    <property type="entry name" value="SH3"/>
    <property type="match status" value="1"/>
</dbReference>
<evidence type="ECO:0000256" key="4">
    <source>
        <dbReference type="ARBA" id="ARBA00022553"/>
    </source>
</evidence>
<evidence type="ECO:0000313" key="9">
    <source>
        <dbReference type="EMBL" id="KAA0716749.1"/>
    </source>
</evidence>
<dbReference type="PANTHER" id="PTHR15591">
    <property type="entry name" value="RUN AND SH3 DOMAIN CONTAINING"/>
    <property type="match status" value="1"/>
</dbReference>
<dbReference type="SUPFAM" id="SSF140741">
    <property type="entry name" value="RUN domain-like"/>
    <property type="match status" value="1"/>
</dbReference>
<dbReference type="PANTHER" id="PTHR15591:SF14">
    <property type="entry name" value="AP-4 COMPLEX ACCESSORY SUBUNIT RUSC2"/>
    <property type="match status" value="1"/>
</dbReference>
<feature type="compositionally biased region" description="Basic and acidic residues" evidence="6">
    <location>
        <begin position="1321"/>
        <end position="1340"/>
    </location>
</feature>
<evidence type="ECO:0000259" key="7">
    <source>
        <dbReference type="PROSITE" id="PS50002"/>
    </source>
</evidence>
<feature type="region of interest" description="Disordered" evidence="6">
    <location>
        <begin position="545"/>
        <end position="568"/>
    </location>
</feature>
<dbReference type="EMBL" id="SOYY01000009">
    <property type="protein sequence ID" value="KAA0716749.1"/>
    <property type="molecule type" value="Genomic_DNA"/>
</dbReference>
<feature type="region of interest" description="Disordered" evidence="6">
    <location>
        <begin position="467"/>
        <end position="494"/>
    </location>
</feature>
<organism evidence="9 10">
    <name type="scientific">Triplophysa tibetana</name>
    <dbReference type="NCBI Taxonomy" id="1572043"/>
    <lineage>
        <taxon>Eukaryota</taxon>
        <taxon>Metazoa</taxon>
        <taxon>Chordata</taxon>
        <taxon>Craniata</taxon>
        <taxon>Vertebrata</taxon>
        <taxon>Euteleostomi</taxon>
        <taxon>Actinopterygii</taxon>
        <taxon>Neopterygii</taxon>
        <taxon>Teleostei</taxon>
        <taxon>Ostariophysi</taxon>
        <taxon>Cypriniformes</taxon>
        <taxon>Nemacheilidae</taxon>
        <taxon>Triplophysa</taxon>
    </lineage>
</organism>
<dbReference type="InterPro" id="IPR037213">
    <property type="entry name" value="Run_dom_sf"/>
</dbReference>
<dbReference type="SUPFAM" id="SSF50044">
    <property type="entry name" value="SH3-domain"/>
    <property type="match status" value="1"/>
</dbReference>
<comment type="subcellular location">
    <subcellularLocation>
        <location evidence="1">Cytoplasm</location>
    </subcellularLocation>
</comment>
<feature type="domain" description="SH3" evidence="7">
    <location>
        <begin position="1572"/>
        <end position="1631"/>
    </location>
</feature>
<feature type="region of interest" description="Disordered" evidence="6">
    <location>
        <begin position="749"/>
        <end position="856"/>
    </location>
</feature>
<sequence length="1637" mass="179263">MNSPPKLSGETLIVHHIPLVHCQVSSSRQYCGSPLKRSGNPFSCPENLGLSRTTSLPERDILQREALVYSSLIQTSSSSLSSSDNFGDGGIKGGEKQGRGGREGSMASDTSSFTSSNSEDQSQALPMKSRERLNSRRNPFLLHAEDEDDEDEDNLNGYLEDSSFHLHGDSLEISNAMLANKDLPPFHLHDLGFNAEPFLLHDSTEEQWCSVNDPRGTAESRGETFNPTHLEGLNLLRLDSQRRHGSSGSTLSMDCGEQEWGEEDDDDYDHSMQGGRGSSQSSSLTAPHCTCCGLSQPYPEPFLESFPECHLGYASDSSCNSSDGVLVNFSTIYNKMNNVVPAKTSLYINSSADQSCASCGSEPIAMCGKECSSGRGAFYLDLHTSPTEPQHPSAPQEHANSSSVCPSQPQVPTMELDANCNSYHNHLGSEGLSSADTSANDLVSCLQSQARLVVATQNYYKLVTCDISSQSSPSPVGSSVTSCSDEHSKGSPTQPTEYYLFQQLKQDEDEDTELNEEKMGDSTHENVIEGQVYINVSPPMTVCNSIAASSGSGRPRSRSYDRNLDKSLSPRLGSLERMLSCPVRLSEAAAASPPPPPRVTSFAEIARNKRRTGGSPSQRGGLEASSTHSQSSGEFSPILEDLPQDQSHSLPPLTRCHSQGSSDMPSPHRSRSTPLREPPGGAGKQARTKAEGGLSSSTDSSSVIVRYSKDQRPTSLPIQPFTFQHQFGKSQSKPLLPLLDGYISHMQARGAAAPEGGEDDSKEDHGRPHSTKNGPTAVRPSPLGSYSPVHLQGAPTSSGTCSTCTPTPNGPRPPRSVSCPISSGLLPQHTPPGLAENTETQSKLASLPPTPPPPPLMKKSPLMPALPTRSHCFHRESLSPLGKLEPAPQEEPVKVLPACVTQRQPNVHHLSPQALKWREYRRKNPLGLERGIDGSYSPSCALESKRPGTRVMRRNVFDFPPTNQPLGFSRFHGQSIRQLPQCYSDFLPDYFSQTERPPEEFCLSPDANSDESISVDLLQKRGLVKAINTAVDLIVAHFGTSRDAGVKAKLGNSSVSPNVGHLILKYLCPAIREILQDGLKAYVLDLIIGQRRNQPWSVVEASTQLGPSTRVLHSLFSKVCQYSELTNNKMRFNAFIFGLLNLRSLEFWFNHIYTHEDVIAAHYQPWGFLLLSQGACQPLFEELLLLLQPLSLFPFDLDLLFEPHQLQKGEEHLRRKEQLCSARQSLDLPDRSTFQLMRGGGMSESGAQEVDMVHSKERLILREEDGRLKMEAAAFKMKRDGRKCDGSSRESLAKEAGVGKESLRNGDLLEGGGWSAGRIKGVGEDSEKEKRKERDGDPSRQRNRQAGWWYQLMQSSQIYIDNSAEGSKFVKWEKRRKGGIESHRHSHPPPREGVVEGAEAVQQMDEQVEYGQTRNSNKNNLGIGVLNQSALTEPTRATKGKPSWMGSPPESVLSELKKSKEKQPDPQDADEGVQSQAGTGKDGSTQGLRWGRLFGAGNAVKGEKIDQKAVRKQRLPSGWLSIDRSVLDLVAYSVGMGKRVEQQSLTSQIQDSQLSPSEEAQTQNSQTHTQRQAPREVKALCHHIATEPGQLSFNKGDVLQVLSRADPEWLMCALGDSQGLVPIIYITLIEDSQEPQR</sequence>
<feature type="compositionally biased region" description="Acidic residues" evidence="6">
    <location>
        <begin position="256"/>
        <end position="268"/>
    </location>
</feature>
<evidence type="ECO:0000313" key="10">
    <source>
        <dbReference type="Proteomes" id="UP000324632"/>
    </source>
</evidence>
<feature type="compositionally biased region" description="Polar residues" evidence="6">
    <location>
        <begin position="1543"/>
        <end position="1572"/>
    </location>
</feature>
<feature type="region of interest" description="Disordered" evidence="6">
    <location>
        <begin position="1428"/>
        <end position="1489"/>
    </location>
</feature>
<feature type="compositionally biased region" description="Low complexity" evidence="6">
    <location>
        <begin position="795"/>
        <end position="807"/>
    </location>
</feature>
<accession>A0A5A9P6K2</accession>
<dbReference type="Pfam" id="PF02759">
    <property type="entry name" value="RUN"/>
    <property type="match status" value="1"/>
</dbReference>
<protein>
    <submittedName>
        <fullName evidence="9">SH3 domain-containing protein 2</fullName>
    </submittedName>
</protein>
<dbReference type="CDD" id="cd17702">
    <property type="entry name" value="RUN_RUSC2"/>
    <property type="match status" value="1"/>
</dbReference>
<evidence type="ECO:0000256" key="6">
    <source>
        <dbReference type="SAM" id="MobiDB-lite"/>
    </source>
</evidence>
<dbReference type="InterPro" id="IPR047343">
    <property type="entry name" value="RUSC1_2"/>
</dbReference>
<dbReference type="InterPro" id="IPR047342">
    <property type="entry name" value="RUN_RUSC2"/>
</dbReference>